<organism evidence="2 3">
    <name type="scientific">Erysipelothrix larvae</name>
    <dbReference type="NCBI Taxonomy" id="1514105"/>
    <lineage>
        <taxon>Bacteria</taxon>
        <taxon>Bacillati</taxon>
        <taxon>Bacillota</taxon>
        <taxon>Erysipelotrichia</taxon>
        <taxon>Erysipelotrichales</taxon>
        <taxon>Erysipelotrichaceae</taxon>
        <taxon>Erysipelothrix</taxon>
    </lineage>
</organism>
<protein>
    <submittedName>
        <fullName evidence="2">Uncharacterized protein</fullName>
    </submittedName>
</protein>
<dbReference type="Proteomes" id="UP000063781">
    <property type="component" value="Chromosome"/>
</dbReference>
<dbReference type="STRING" id="1514105.AOC36_01195"/>
<keyword evidence="1" id="KW-0812">Transmembrane</keyword>
<evidence type="ECO:0000256" key="1">
    <source>
        <dbReference type="SAM" id="Phobius"/>
    </source>
</evidence>
<reference evidence="2 3" key="1">
    <citation type="submission" date="2015-10" db="EMBL/GenBank/DDBJ databases">
        <title>Erysipelothrix larvae sp. LV19 isolated from the larval gut of the rhinoceros beetle, Trypoxylus dichotomus.</title>
        <authorList>
            <person name="Lim S."/>
            <person name="Kim B.-C."/>
        </authorList>
    </citation>
    <scope>NUCLEOTIDE SEQUENCE [LARGE SCALE GENOMIC DNA]</scope>
    <source>
        <strain evidence="2 3">LV19</strain>
    </source>
</reference>
<dbReference type="EMBL" id="CP013213">
    <property type="protein sequence ID" value="AMC92656.1"/>
    <property type="molecule type" value="Genomic_DNA"/>
</dbReference>
<feature type="transmembrane region" description="Helical" evidence="1">
    <location>
        <begin position="6"/>
        <end position="25"/>
    </location>
</feature>
<keyword evidence="3" id="KW-1185">Reference proteome</keyword>
<name>A0A120JTE8_9FIRM</name>
<keyword evidence="1" id="KW-1133">Transmembrane helix</keyword>
<dbReference type="KEGG" id="erl:AOC36_01195"/>
<sequence length="78" mass="9028">MKIKTFVLSFLYSATTFILVVYISVSYNYNRINRFGLRENVKKINVTSLAPTDLDNRVDNKRNTDVVPTNKNEHNLCS</sequence>
<evidence type="ECO:0000313" key="2">
    <source>
        <dbReference type="EMBL" id="AMC92656.1"/>
    </source>
</evidence>
<keyword evidence="1" id="KW-0472">Membrane</keyword>
<accession>A0A120JTE8</accession>
<proteinExistence type="predicted"/>
<dbReference type="AlphaFoldDB" id="A0A120JTE8"/>
<gene>
    <name evidence="2" type="ORF">AOC36_01195</name>
</gene>
<evidence type="ECO:0000313" key="3">
    <source>
        <dbReference type="Proteomes" id="UP000063781"/>
    </source>
</evidence>